<dbReference type="PANTHER" id="PTHR21196">
    <property type="entry name" value="U7 SNRNA-ASSOCIATED SM-LIKE PROTEIN LSM10"/>
    <property type="match status" value="1"/>
</dbReference>
<evidence type="ECO:0000313" key="3">
    <source>
        <dbReference type="Proteomes" id="UP000828390"/>
    </source>
</evidence>
<dbReference type="GO" id="GO:0016604">
    <property type="term" value="C:nuclear body"/>
    <property type="evidence" value="ECO:0007669"/>
    <property type="project" value="TreeGrafter"/>
</dbReference>
<dbReference type="GO" id="GO:0071208">
    <property type="term" value="F:histone pre-mRNA DCP binding"/>
    <property type="evidence" value="ECO:0007669"/>
    <property type="project" value="TreeGrafter"/>
</dbReference>
<organism evidence="2 3">
    <name type="scientific">Dreissena polymorpha</name>
    <name type="common">Zebra mussel</name>
    <name type="synonym">Mytilus polymorpha</name>
    <dbReference type="NCBI Taxonomy" id="45954"/>
    <lineage>
        <taxon>Eukaryota</taxon>
        <taxon>Metazoa</taxon>
        <taxon>Spiralia</taxon>
        <taxon>Lophotrochozoa</taxon>
        <taxon>Mollusca</taxon>
        <taxon>Bivalvia</taxon>
        <taxon>Autobranchia</taxon>
        <taxon>Heteroconchia</taxon>
        <taxon>Euheterodonta</taxon>
        <taxon>Imparidentia</taxon>
        <taxon>Neoheterodontei</taxon>
        <taxon>Myida</taxon>
        <taxon>Dreissenoidea</taxon>
        <taxon>Dreissenidae</taxon>
        <taxon>Dreissena</taxon>
    </lineage>
</organism>
<dbReference type="InterPro" id="IPR047575">
    <property type="entry name" value="Sm"/>
</dbReference>
<feature type="domain" description="Sm" evidence="1">
    <location>
        <begin position="13"/>
        <end position="84"/>
    </location>
</feature>
<dbReference type="SUPFAM" id="SSF50182">
    <property type="entry name" value="Sm-like ribonucleoproteins"/>
    <property type="match status" value="1"/>
</dbReference>
<name>A0A9D4KAM7_DREPO</name>
<keyword evidence="3" id="KW-1185">Reference proteome</keyword>
<dbReference type="GO" id="GO:0071209">
    <property type="term" value="F:U7 snRNA binding"/>
    <property type="evidence" value="ECO:0007669"/>
    <property type="project" value="TreeGrafter"/>
</dbReference>
<dbReference type="Pfam" id="PF01423">
    <property type="entry name" value="LSM"/>
    <property type="match status" value="1"/>
</dbReference>
<comment type="caution">
    <text evidence="2">The sequence shown here is derived from an EMBL/GenBank/DDBJ whole genome shotgun (WGS) entry which is preliminary data.</text>
</comment>
<evidence type="ECO:0000313" key="2">
    <source>
        <dbReference type="EMBL" id="KAH3836270.1"/>
    </source>
</evidence>
<dbReference type="InterPro" id="IPR001163">
    <property type="entry name" value="Sm_dom_euk/arc"/>
</dbReference>
<reference evidence="2" key="1">
    <citation type="journal article" date="2019" name="bioRxiv">
        <title>The Genome of the Zebra Mussel, Dreissena polymorpha: A Resource for Invasive Species Research.</title>
        <authorList>
            <person name="McCartney M.A."/>
            <person name="Auch B."/>
            <person name="Kono T."/>
            <person name="Mallez S."/>
            <person name="Zhang Y."/>
            <person name="Obille A."/>
            <person name="Becker A."/>
            <person name="Abrahante J.E."/>
            <person name="Garbe J."/>
            <person name="Badalamenti J.P."/>
            <person name="Herman A."/>
            <person name="Mangelson H."/>
            <person name="Liachko I."/>
            <person name="Sullivan S."/>
            <person name="Sone E.D."/>
            <person name="Koren S."/>
            <person name="Silverstein K.A.T."/>
            <person name="Beckman K.B."/>
            <person name="Gohl D.M."/>
        </authorList>
    </citation>
    <scope>NUCLEOTIDE SEQUENCE</scope>
    <source>
        <strain evidence="2">Duluth1</strain>
        <tissue evidence="2">Whole animal</tissue>
    </source>
</reference>
<dbReference type="InterPro" id="IPR052840">
    <property type="entry name" value="U7_snRNA_Sm-like"/>
</dbReference>
<dbReference type="PANTHER" id="PTHR21196:SF1">
    <property type="entry name" value="U7 SNRNA-ASSOCIATED SM-LIKE PROTEIN LSM10"/>
    <property type="match status" value="1"/>
</dbReference>
<dbReference type="Gene3D" id="2.30.30.100">
    <property type="match status" value="1"/>
</dbReference>
<dbReference type="EMBL" id="JAIWYP010000004">
    <property type="protein sequence ID" value="KAH3836270.1"/>
    <property type="molecule type" value="Genomic_DNA"/>
</dbReference>
<gene>
    <name evidence="2" type="ORF">DPMN_109640</name>
</gene>
<proteinExistence type="predicted"/>
<dbReference type="AlphaFoldDB" id="A0A9D4KAM7"/>
<protein>
    <recommendedName>
        <fullName evidence="1">Sm domain-containing protein</fullName>
    </recommendedName>
</protein>
<dbReference type="InterPro" id="IPR010920">
    <property type="entry name" value="LSM_dom_sf"/>
</dbReference>
<dbReference type="GO" id="GO:0006398">
    <property type="term" value="P:mRNA 3'-end processing by stem-loop binding and cleavage"/>
    <property type="evidence" value="ECO:0007669"/>
    <property type="project" value="TreeGrafter"/>
</dbReference>
<dbReference type="CDD" id="cd01733">
    <property type="entry name" value="LSm10"/>
    <property type="match status" value="1"/>
</dbReference>
<dbReference type="Proteomes" id="UP000828390">
    <property type="component" value="Unassembled WGS sequence"/>
</dbReference>
<sequence>MESARERFYFANTMLCLLKAIEGQSTTVELRDEKEVSGKIIKVDGYMNITMANVTLKTRECSRSFERFFVNGRTVRYVHIPDEVDMRAAMEGYLQRSNQSAAAERVKQDIKDAAWHKMAMKEKQREHRMKKENK</sequence>
<dbReference type="PROSITE" id="PS52002">
    <property type="entry name" value="SM"/>
    <property type="match status" value="1"/>
</dbReference>
<dbReference type="SMART" id="SM00651">
    <property type="entry name" value="Sm"/>
    <property type="match status" value="1"/>
</dbReference>
<evidence type="ECO:0000259" key="1">
    <source>
        <dbReference type="PROSITE" id="PS52002"/>
    </source>
</evidence>
<reference evidence="2" key="2">
    <citation type="submission" date="2020-11" db="EMBL/GenBank/DDBJ databases">
        <authorList>
            <person name="McCartney M.A."/>
            <person name="Auch B."/>
            <person name="Kono T."/>
            <person name="Mallez S."/>
            <person name="Becker A."/>
            <person name="Gohl D.M."/>
            <person name="Silverstein K.A.T."/>
            <person name="Koren S."/>
            <person name="Bechman K.B."/>
            <person name="Herman A."/>
            <person name="Abrahante J.E."/>
            <person name="Garbe J."/>
        </authorList>
    </citation>
    <scope>NUCLEOTIDE SEQUENCE</scope>
    <source>
        <strain evidence="2">Duluth1</strain>
        <tissue evidence="2">Whole animal</tissue>
    </source>
</reference>
<dbReference type="GO" id="GO:0071254">
    <property type="term" value="C:cytoplasmic U snRNP body"/>
    <property type="evidence" value="ECO:0007669"/>
    <property type="project" value="TreeGrafter"/>
</dbReference>
<accession>A0A9D4KAM7</accession>